<comment type="subcellular location">
    <subcellularLocation>
        <location evidence="1 11 12">Nucleus</location>
    </subcellularLocation>
</comment>
<dbReference type="InterPro" id="IPR022106">
    <property type="entry name" value="Pax7_C"/>
</dbReference>
<sequence>MTTLAGAVPRMMRPGAGQNYPRSGFPLEVSTPLGQGRVNQLGGVFINGRPLPNHIRHKIVEMAHHGIRPCVISRQLRVSHGCVSKILCRYQETGSIRPGAIGGSKPKVSPSRQPGTRQIPVAVAESEFRPGHGPGWSSALPPEVSSISRILRSKFGKGEEEEAELERKEVEEGDKKAKHSIDGILSERASAPQSDEGSDIDSEPDLPLKRKQRRSRTTFTAEQLEELERAFERTHYPDIYTREELAQRAKLTEARVQVWFSNRRARWRKQAGANQLMAFNHLIPGGFPPSAMPTLPTYQLSEPSYQPTSIPQAVSDPSSTVHRPQPLPPSTVHQSSLPSNPESSSAYCLPSTRHGFSSYTDSFVPPSGPSNPMNPAIGNGLSPQVMGLLTNHGGVPHQPQTDYALSPLTGGLEPTTTVSASCSQRLDHMKSLDSLPTSQSYCPPTYSTTGYSMDPVTGYQYGQYGQSAFHYLKPDIA</sequence>
<keyword evidence="6" id="KW-0805">Transcription regulation</keyword>
<keyword evidence="17" id="KW-1185">Reference proteome</keyword>
<dbReference type="GO" id="GO:0009653">
    <property type="term" value="P:anatomical structure morphogenesis"/>
    <property type="evidence" value="ECO:0007669"/>
    <property type="project" value="UniProtKB-ARBA"/>
</dbReference>
<dbReference type="AlphaFoldDB" id="A0A7K5PPY6"/>
<dbReference type="SUPFAM" id="SSF46689">
    <property type="entry name" value="Homeodomain-like"/>
    <property type="match status" value="2"/>
</dbReference>
<dbReference type="FunFam" id="1.10.10.60:FF:000035">
    <property type="entry name" value="paired box protein Pax-3 isoform X2"/>
    <property type="match status" value="1"/>
</dbReference>
<feature type="domain" description="Homeobox" evidence="14">
    <location>
        <begin position="210"/>
        <end position="270"/>
    </location>
</feature>
<feature type="region of interest" description="Disordered" evidence="13">
    <location>
        <begin position="293"/>
        <end position="346"/>
    </location>
</feature>
<evidence type="ECO:0000256" key="2">
    <source>
        <dbReference type="ARBA" id="ARBA00005733"/>
    </source>
</evidence>
<dbReference type="InterPro" id="IPR009057">
    <property type="entry name" value="Homeodomain-like_sf"/>
</dbReference>
<evidence type="ECO:0000313" key="16">
    <source>
        <dbReference type="EMBL" id="NWT56900.1"/>
    </source>
</evidence>
<dbReference type="InterPro" id="IPR043182">
    <property type="entry name" value="PAIRED_DNA-bd_dom"/>
</dbReference>
<dbReference type="InterPro" id="IPR036388">
    <property type="entry name" value="WH-like_DNA-bd_sf"/>
</dbReference>
<dbReference type="GO" id="GO:0005634">
    <property type="term" value="C:nucleus"/>
    <property type="evidence" value="ECO:0007669"/>
    <property type="project" value="UniProtKB-SubCell"/>
</dbReference>
<evidence type="ECO:0000256" key="4">
    <source>
        <dbReference type="ARBA" id="ARBA00022724"/>
    </source>
</evidence>
<dbReference type="PROSITE" id="PS00034">
    <property type="entry name" value="PAIRED_1"/>
    <property type="match status" value="1"/>
</dbReference>
<keyword evidence="5" id="KW-0524">Neurogenesis</keyword>
<evidence type="ECO:0000259" key="14">
    <source>
        <dbReference type="PROSITE" id="PS50071"/>
    </source>
</evidence>
<dbReference type="Gene3D" id="1.10.10.10">
    <property type="entry name" value="Winged helix-like DNA-binding domain superfamily/Winged helix DNA-binding domain"/>
    <property type="match status" value="1"/>
</dbReference>
<keyword evidence="7 11" id="KW-0238">DNA-binding</keyword>
<comment type="caution">
    <text evidence="16">The sequence shown here is derived from an EMBL/GenBank/DDBJ whole genome shotgun (WGS) entry which is preliminary data.</text>
</comment>
<evidence type="ECO:0000256" key="13">
    <source>
        <dbReference type="SAM" id="MobiDB-lite"/>
    </source>
</evidence>
<dbReference type="CDD" id="cd00086">
    <property type="entry name" value="homeodomain"/>
    <property type="match status" value="1"/>
</dbReference>
<proteinExistence type="inferred from homology"/>
<dbReference type="PROSITE" id="PS50071">
    <property type="entry name" value="HOMEOBOX_2"/>
    <property type="match status" value="1"/>
</dbReference>
<dbReference type="GO" id="GO:0000981">
    <property type="term" value="F:DNA-binding transcription factor activity, RNA polymerase II-specific"/>
    <property type="evidence" value="ECO:0007669"/>
    <property type="project" value="InterPro"/>
</dbReference>
<dbReference type="SMART" id="SM00351">
    <property type="entry name" value="PAX"/>
    <property type="match status" value="1"/>
</dbReference>
<feature type="compositionally biased region" description="Polar residues" evidence="13">
    <location>
        <begin position="296"/>
        <end position="322"/>
    </location>
</feature>
<gene>
    <name evidence="16" type="primary">Pax3</name>
    <name evidence="16" type="ORF">ERYMCC_R12836</name>
</gene>
<dbReference type="Gene3D" id="1.10.10.60">
    <property type="entry name" value="Homeodomain-like"/>
    <property type="match status" value="1"/>
</dbReference>
<keyword evidence="10 11" id="KW-0539">Nucleus</keyword>
<dbReference type="SMART" id="SM00389">
    <property type="entry name" value="HOX"/>
    <property type="match status" value="1"/>
</dbReference>
<keyword evidence="4" id="KW-0563">Paired box</keyword>
<protein>
    <submittedName>
        <fullName evidence="16">PAX3 protein</fullName>
    </submittedName>
</protein>
<dbReference type="EMBL" id="VZRG01001568">
    <property type="protein sequence ID" value="NWT56900.1"/>
    <property type="molecule type" value="Genomic_DNA"/>
</dbReference>
<dbReference type="PANTHER" id="PTHR45636">
    <property type="entry name" value="PAIRED BOX PROTEIN PAX-6-RELATED-RELATED"/>
    <property type="match status" value="1"/>
</dbReference>
<evidence type="ECO:0000256" key="9">
    <source>
        <dbReference type="ARBA" id="ARBA00023163"/>
    </source>
</evidence>
<dbReference type="FunFam" id="1.10.10.10:FF:000031">
    <property type="entry name" value="Paired box protein Pax-7"/>
    <property type="match status" value="1"/>
</dbReference>
<keyword evidence="3" id="KW-0217">Developmental protein</keyword>
<feature type="non-terminal residue" evidence="16">
    <location>
        <position position="477"/>
    </location>
</feature>
<feature type="non-terminal residue" evidence="16">
    <location>
        <position position="1"/>
    </location>
</feature>
<dbReference type="Proteomes" id="UP000532437">
    <property type="component" value="Unassembled WGS sequence"/>
</dbReference>
<keyword evidence="9" id="KW-0804">Transcription</keyword>
<dbReference type="PROSITE" id="PS51057">
    <property type="entry name" value="PAIRED_2"/>
    <property type="match status" value="1"/>
</dbReference>
<dbReference type="Pfam" id="PF00292">
    <property type="entry name" value="PAX"/>
    <property type="match status" value="1"/>
</dbReference>
<keyword evidence="8 11" id="KW-0371">Homeobox</keyword>
<evidence type="ECO:0000256" key="10">
    <source>
        <dbReference type="ARBA" id="ARBA00023242"/>
    </source>
</evidence>
<dbReference type="GO" id="GO:0000978">
    <property type="term" value="F:RNA polymerase II cis-regulatory region sequence-specific DNA binding"/>
    <property type="evidence" value="ECO:0007669"/>
    <property type="project" value="TreeGrafter"/>
</dbReference>
<dbReference type="PRINTS" id="PR00027">
    <property type="entry name" value="PAIREDBOX"/>
</dbReference>
<dbReference type="Pfam" id="PF12360">
    <property type="entry name" value="Pax7"/>
    <property type="match status" value="1"/>
</dbReference>
<reference evidence="16 17" key="1">
    <citation type="submission" date="2019-09" db="EMBL/GenBank/DDBJ databases">
        <title>Bird 10,000 Genomes (B10K) Project - Family phase.</title>
        <authorList>
            <person name="Zhang G."/>
        </authorList>
    </citation>
    <scope>NUCLEOTIDE SEQUENCE [LARGE SCALE GENOMIC DNA]</scope>
    <source>
        <strain evidence="16">B10K-DU-002-60</strain>
        <tissue evidence="16">Muscle</tissue>
    </source>
</reference>
<evidence type="ECO:0000256" key="7">
    <source>
        <dbReference type="ARBA" id="ARBA00023125"/>
    </source>
</evidence>
<dbReference type="GO" id="GO:0007399">
    <property type="term" value="P:nervous system development"/>
    <property type="evidence" value="ECO:0007669"/>
    <property type="project" value="UniProtKB-KW"/>
</dbReference>
<evidence type="ECO:0000256" key="1">
    <source>
        <dbReference type="ARBA" id="ARBA00004123"/>
    </source>
</evidence>
<dbReference type="InterPro" id="IPR001356">
    <property type="entry name" value="HD"/>
</dbReference>
<evidence type="ECO:0000256" key="11">
    <source>
        <dbReference type="PROSITE-ProRule" id="PRU00108"/>
    </source>
</evidence>
<evidence type="ECO:0000256" key="5">
    <source>
        <dbReference type="ARBA" id="ARBA00022902"/>
    </source>
</evidence>
<evidence type="ECO:0000256" key="3">
    <source>
        <dbReference type="ARBA" id="ARBA00022473"/>
    </source>
</evidence>
<dbReference type="InterPro" id="IPR017970">
    <property type="entry name" value="Homeobox_CS"/>
</dbReference>
<accession>A0A7K5PPY6</accession>
<comment type="similarity">
    <text evidence="2">Belongs to the paired homeobox family.</text>
</comment>
<organism evidence="16 17">
    <name type="scientific">Erythrocercus mccallii</name>
    <dbReference type="NCBI Taxonomy" id="107208"/>
    <lineage>
        <taxon>Eukaryota</taxon>
        <taxon>Metazoa</taxon>
        <taxon>Chordata</taxon>
        <taxon>Craniata</taxon>
        <taxon>Vertebrata</taxon>
        <taxon>Euteleostomi</taxon>
        <taxon>Archelosauria</taxon>
        <taxon>Archosauria</taxon>
        <taxon>Dinosauria</taxon>
        <taxon>Saurischia</taxon>
        <taxon>Theropoda</taxon>
        <taxon>Coelurosauria</taxon>
        <taxon>Aves</taxon>
        <taxon>Neognathae</taxon>
        <taxon>Neoaves</taxon>
        <taxon>Telluraves</taxon>
        <taxon>Australaves</taxon>
        <taxon>Passeriformes</taxon>
        <taxon>Corvoidea</taxon>
        <taxon>Dicruridae</taxon>
        <taxon>Erythrocercus</taxon>
    </lineage>
</organism>
<dbReference type="Pfam" id="PF00046">
    <property type="entry name" value="Homeodomain"/>
    <property type="match status" value="1"/>
</dbReference>
<feature type="DNA-binding region" description="Homeobox" evidence="11">
    <location>
        <begin position="212"/>
        <end position="271"/>
    </location>
</feature>
<feature type="compositionally biased region" description="Low complexity" evidence="13">
    <location>
        <begin position="335"/>
        <end position="345"/>
    </location>
</feature>
<feature type="compositionally biased region" description="Basic and acidic residues" evidence="13">
    <location>
        <begin position="165"/>
        <end position="181"/>
    </location>
</feature>
<evidence type="ECO:0000259" key="15">
    <source>
        <dbReference type="PROSITE" id="PS51057"/>
    </source>
</evidence>
<dbReference type="InterPro" id="IPR043565">
    <property type="entry name" value="PAX_fam"/>
</dbReference>
<feature type="domain" description="Paired" evidence="15">
    <location>
        <begin position="34"/>
        <end position="154"/>
    </location>
</feature>
<feature type="region of interest" description="Disordered" evidence="13">
    <location>
        <begin position="156"/>
        <end position="219"/>
    </location>
</feature>
<name>A0A7K5PPY6_9CORV</name>
<evidence type="ECO:0000256" key="8">
    <source>
        <dbReference type="ARBA" id="ARBA00023155"/>
    </source>
</evidence>
<dbReference type="InterPro" id="IPR001523">
    <property type="entry name" value="Paired_dom"/>
</dbReference>
<dbReference type="PANTHER" id="PTHR45636:SF17">
    <property type="entry name" value="PAIRED BOX PROTEIN PAX-3"/>
    <property type="match status" value="1"/>
</dbReference>
<evidence type="ECO:0000313" key="17">
    <source>
        <dbReference type="Proteomes" id="UP000532437"/>
    </source>
</evidence>
<evidence type="ECO:0000256" key="6">
    <source>
        <dbReference type="ARBA" id="ARBA00023015"/>
    </source>
</evidence>
<feature type="region of interest" description="Disordered" evidence="13">
    <location>
        <begin position="1"/>
        <end position="23"/>
    </location>
</feature>
<dbReference type="PROSITE" id="PS00027">
    <property type="entry name" value="HOMEOBOX_1"/>
    <property type="match status" value="1"/>
</dbReference>
<evidence type="ECO:0000256" key="12">
    <source>
        <dbReference type="RuleBase" id="RU000682"/>
    </source>
</evidence>